<keyword evidence="3" id="KW-1185">Reference proteome</keyword>
<evidence type="ECO:0000313" key="3">
    <source>
        <dbReference type="Proteomes" id="UP001595791"/>
    </source>
</evidence>
<feature type="compositionally biased region" description="Low complexity" evidence="1">
    <location>
        <begin position="67"/>
        <end position="80"/>
    </location>
</feature>
<protein>
    <recommendedName>
        <fullName evidence="4">Zinc ribbon domain-containing protein</fullName>
    </recommendedName>
</protein>
<comment type="caution">
    <text evidence="2">The sequence shown here is derived from an EMBL/GenBank/DDBJ whole genome shotgun (WGS) entry which is preliminary data.</text>
</comment>
<reference evidence="3" key="1">
    <citation type="journal article" date="2019" name="Int. J. Syst. Evol. Microbiol.">
        <title>The Global Catalogue of Microorganisms (GCM) 10K type strain sequencing project: providing services to taxonomists for standard genome sequencing and annotation.</title>
        <authorList>
            <consortium name="The Broad Institute Genomics Platform"/>
            <consortium name="The Broad Institute Genome Sequencing Center for Infectious Disease"/>
            <person name="Wu L."/>
            <person name="Ma J."/>
        </authorList>
    </citation>
    <scope>NUCLEOTIDE SEQUENCE [LARGE SCALE GENOMIC DNA]</scope>
    <source>
        <strain evidence="3">LMG 29894</strain>
    </source>
</reference>
<evidence type="ECO:0008006" key="4">
    <source>
        <dbReference type="Google" id="ProtNLM"/>
    </source>
</evidence>
<gene>
    <name evidence="2" type="ORF">ACFOW7_13070</name>
</gene>
<proteinExistence type="predicted"/>
<evidence type="ECO:0000256" key="1">
    <source>
        <dbReference type="SAM" id="MobiDB-lite"/>
    </source>
</evidence>
<feature type="region of interest" description="Disordered" evidence="1">
    <location>
        <begin position="55"/>
        <end position="80"/>
    </location>
</feature>
<name>A0ABV8MT51_9NEIS</name>
<dbReference type="RefSeq" id="WP_378164923.1">
    <property type="nucleotide sequence ID" value="NZ_JBHSBU010000001.1"/>
</dbReference>
<organism evidence="2 3">
    <name type="scientific">Chitinimonas lacunae</name>
    <dbReference type="NCBI Taxonomy" id="1963018"/>
    <lineage>
        <taxon>Bacteria</taxon>
        <taxon>Pseudomonadati</taxon>
        <taxon>Pseudomonadota</taxon>
        <taxon>Betaproteobacteria</taxon>
        <taxon>Neisseriales</taxon>
        <taxon>Chitinibacteraceae</taxon>
        <taxon>Chitinimonas</taxon>
    </lineage>
</organism>
<dbReference type="EMBL" id="JBHSBU010000001">
    <property type="protein sequence ID" value="MFC4160271.1"/>
    <property type="molecule type" value="Genomic_DNA"/>
</dbReference>
<sequence>MLIKCKECGGHISKKAVVCPKCGAKQSQLNMMMLAVVLAGIAVAVAAGKTVVAGDDPVEKPTPPQTAAPAVPAAPAAQDAPIASENKEIKDFVQATKDAGVKSTDSH</sequence>
<evidence type="ECO:0000313" key="2">
    <source>
        <dbReference type="EMBL" id="MFC4160271.1"/>
    </source>
</evidence>
<accession>A0ABV8MT51</accession>
<dbReference type="Proteomes" id="UP001595791">
    <property type="component" value="Unassembled WGS sequence"/>
</dbReference>